<protein>
    <submittedName>
        <fullName evidence="1">Uncharacterized protein</fullName>
    </submittedName>
</protein>
<dbReference type="Proteomes" id="UP000315010">
    <property type="component" value="Unassembled WGS sequence"/>
</dbReference>
<evidence type="ECO:0000313" key="2">
    <source>
        <dbReference type="Proteomes" id="UP000315010"/>
    </source>
</evidence>
<evidence type="ECO:0000313" key="1">
    <source>
        <dbReference type="EMBL" id="TWT83755.1"/>
    </source>
</evidence>
<reference evidence="1 2" key="1">
    <citation type="submission" date="2019-02" db="EMBL/GenBank/DDBJ databases">
        <title>Deep-cultivation of Planctomycetes and their phenomic and genomic characterization uncovers novel biology.</title>
        <authorList>
            <person name="Wiegand S."/>
            <person name="Jogler M."/>
            <person name="Boedeker C."/>
            <person name="Pinto D."/>
            <person name="Vollmers J."/>
            <person name="Rivas-Marin E."/>
            <person name="Kohn T."/>
            <person name="Peeters S.H."/>
            <person name="Heuer A."/>
            <person name="Rast P."/>
            <person name="Oberbeckmann S."/>
            <person name="Bunk B."/>
            <person name="Jeske O."/>
            <person name="Meyerdierks A."/>
            <person name="Storesund J.E."/>
            <person name="Kallscheuer N."/>
            <person name="Luecker S."/>
            <person name="Lage O.M."/>
            <person name="Pohl T."/>
            <person name="Merkel B.J."/>
            <person name="Hornburger P."/>
            <person name="Mueller R.-W."/>
            <person name="Bruemmer F."/>
            <person name="Labrenz M."/>
            <person name="Spormann A.M."/>
            <person name="Op Den Camp H."/>
            <person name="Overmann J."/>
            <person name="Amann R."/>
            <person name="Jetten M.S.M."/>
            <person name="Mascher T."/>
            <person name="Medema M.H."/>
            <person name="Devos D.P."/>
            <person name="Kaster A.-K."/>
            <person name="Ovreas L."/>
            <person name="Rohde M."/>
            <person name="Galperin M.Y."/>
            <person name="Jogler C."/>
        </authorList>
    </citation>
    <scope>NUCLEOTIDE SEQUENCE [LARGE SCALE GENOMIC DNA]</scope>
    <source>
        <strain evidence="1 2">CA13</strain>
    </source>
</reference>
<dbReference type="EMBL" id="SJPJ01000001">
    <property type="protein sequence ID" value="TWT83755.1"/>
    <property type="molecule type" value="Genomic_DNA"/>
</dbReference>
<keyword evidence="2" id="KW-1185">Reference proteome</keyword>
<gene>
    <name evidence="1" type="ORF">CA13_52260</name>
</gene>
<accession>A0A5C5Z977</accession>
<dbReference type="AlphaFoldDB" id="A0A5C5Z977"/>
<proteinExistence type="predicted"/>
<comment type="caution">
    <text evidence="1">The sequence shown here is derived from an EMBL/GenBank/DDBJ whole genome shotgun (WGS) entry which is preliminary data.</text>
</comment>
<name>A0A5C5Z977_9BACT</name>
<organism evidence="1 2">
    <name type="scientific">Novipirellula herctigrandis</name>
    <dbReference type="NCBI Taxonomy" id="2527986"/>
    <lineage>
        <taxon>Bacteria</taxon>
        <taxon>Pseudomonadati</taxon>
        <taxon>Planctomycetota</taxon>
        <taxon>Planctomycetia</taxon>
        <taxon>Pirellulales</taxon>
        <taxon>Pirellulaceae</taxon>
        <taxon>Novipirellula</taxon>
    </lineage>
</organism>
<sequence length="62" mass="6670">MVIAGPPTLAPTMTTATVAPIRSLFTLGQEANPVQVGQGLWGQPVAYVPGQGIRNWVRYFFP</sequence>